<evidence type="ECO:0000313" key="3">
    <source>
        <dbReference type="Proteomes" id="UP000325286"/>
    </source>
</evidence>
<dbReference type="AlphaFoldDB" id="A0A5B9QTH1"/>
<dbReference type="EMBL" id="CP042914">
    <property type="protein sequence ID" value="QEG41212.1"/>
    <property type="molecule type" value="Genomic_DNA"/>
</dbReference>
<dbReference type="KEGG" id="rul:UC8_32310"/>
<proteinExistence type="predicted"/>
<name>A0A5B9QTH1_9BACT</name>
<dbReference type="InterPro" id="IPR029058">
    <property type="entry name" value="AB_hydrolase_fold"/>
</dbReference>
<dbReference type="RefSeq" id="WP_084427483.1">
    <property type="nucleotide sequence ID" value="NZ_CP042914.1"/>
</dbReference>
<dbReference type="Proteomes" id="UP000325286">
    <property type="component" value="Chromosome"/>
</dbReference>
<reference evidence="2 3" key="1">
    <citation type="submission" date="2019-08" db="EMBL/GenBank/DDBJ databases">
        <title>Deep-cultivation of Planctomycetes and their phenomic and genomic characterization uncovers novel biology.</title>
        <authorList>
            <person name="Wiegand S."/>
            <person name="Jogler M."/>
            <person name="Boedeker C."/>
            <person name="Pinto D."/>
            <person name="Vollmers J."/>
            <person name="Rivas-Marin E."/>
            <person name="Kohn T."/>
            <person name="Peeters S.H."/>
            <person name="Heuer A."/>
            <person name="Rast P."/>
            <person name="Oberbeckmann S."/>
            <person name="Bunk B."/>
            <person name="Jeske O."/>
            <person name="Meyerdierks A."/>
            <person name="Storesund J.E."/>
            <person name="Kallscheuer N."/>
            <person name="Luecker S."/>
            <person name="Lage O.M."/>
            <person name="Pohl T."/>
            <person name="Merkel B.J."/>
            <person name="Hornburger P."/>
            <person name="Mueller R.-W."/>
            <person name="Bruemmer F."/>
            <person name="Labrenz M."/>
            <person name="Spormann A.M."/>
            <person name="Op den Camp H."/>
            <person name="Overmann J."/>
            <person name="Amann R."/>
            <person name="Jetten M.S.M."/>
            <person name="Mascher T."/>
            <person name="Medema M.H."/>
            <person name="Devos D.P."/>
            <person name="Kaster A.-K."/>
            <person name="Ovreas L."/>
            <person name="Rohde M."/>
            <person name="Galperin M.Y."/>
            <person name="Jogler C."/>
        </authorList>
    </citation>
    <scope>NUCLEOTIDE SEQUENCE [LARGE SCALE GENOMIC DNA]</scope>
    <source>
        <strain evidence="2 3">UC8</strain>
    </source>
</reference>
<keyword evidence="2" id="KW-0378">Hydrolase</keyword>
<dbReference type="SUPFAM" id="SSF53474">
    <property type="entry name" value="alpha/beta-Hydrolases"/>
    <property type="match status" value="1"/>
</dbReference>
<evidence type="ECO:0000313" key="2">
    <source>
        <dbReference type="EMBL" id="QEG41212.1"/>
    </source>
</evidence>
<keyword evidence="1" id="KW-0732">Signal</keyword>
<organism evidence="2 3">
    <name type="scientific">Roseimaritima ulvae</name>
    <dbReference type="NCBI Taxonomy" id="980254"/>
    <lineage>
        <taxon>Bacteria</taxon>
        <taxon>Pseudomonadati</taxon>
        <taxon>Planctomycetota</taxon>
        <taxon>Planctomycetia</taxon>
        <taxon>Pirellulales</taxon>
        <taxon>Pirellulaceae</taxon>
        <taxon>Roseimaritima</taxon>
    </lineage>
</organism>
<evidence type="ECO:0000256" key="1">
    <source>
        <dbReference type="SAM" id="SignalP"/>
    </source>
</evidence>
<feature type="chain" id="PRO_5022828645" evidence="1">
    <location>
        <begin position="19"/>
        <end position="299"/>
    </location>
</feature>
<dbReference type="GO" id="GO:0016787">
    <property type="term" value="F:hydrolase activity"/>
    <property type="evidence" value="ECO:0007669"/>
    <property type="project" value="UniProtKB-KW"/>
</dbReference>
<keyword evidence="3" id="KW-1185">Reference proteome</keyword>
<sequence length="299" mass="32383" precursor="true">MLLAAGLLTCFSAANSFAQPGGRPGAKQERPFEVVAIETRDGVRLRAAFFASDKGKDAVPVMIIHEWGGQAGPYLPLGLALNKAGCAVLIPDLRGHGGSMTYPVPGGGTEEFDIGDMGPAHVKAMLTQDLESCKAFLKEKNDKEELNLNALTLVGIKEGCVLSMEWAVSDWNFPSIGSRKQGQDVKALVLISPEEIHKGFRVEKAFRDRFVWRLPTLIVAGKASPEADAANKIYRRLVKLRARVSRGDPEGLELELANAKLSGVALLKADPSVTGSVVKFVEDEIIANILQHRWVSRSE</sequence>
<protein>
    <submittedName>
        <fullName evidence="2">Alpha/beta hydrolase family protein</fullName>
    </submittedName>
</protein>
<dbReference type="Gene3D" id="3.40.50.1820">
    <property type="entry name" value="alpha/beta hydrolase"/>
    <property type="match status" value="1"/>
</dbReference>
<feature type="signal peptide" evidence="1">
    <location>
        <begin position="1"/>
        <end position="18"/>
    </location>
</feature>
<gene>
    <name evidence="2" type="ORF">UC8_32310</name>
</gene>
<accession>A0A5B9QTH1</accession>